<name>A0A2P2PXD9_RHIMU</name>
<evidence type="ECO:0000313" key="1">
    <source>
        <dbReference type="EMBL" id="MBX59412.1"/>
    </source>
</evidence>
<dbReference type="EMBL" id="GGEC01078928">
    <property type="protein sequence ID" value="MBX59412.1"/>
    <property type="molecule type" value="Transcribed_RNA"/>
</dbReference>
<reference evidence="1" key="1">
    <citation type="submission" date="2018-02" db="EMBL/GenBank/DDBJ databases">
        <title>Rhizophora mucronata_Transcriptome.</title>
        <authorList>
            <person name="Meera S.P."/>
            <person name="Sreeshan A."/>
            <person name="Augustine A."/>
        </authorList>
    </citation>
    <scope>NUCLEOTIDE SEQUENCE</scope>
    <source>
        <tissue evidence="1">Leaf</tissue>
    </source>
</reference>
<organism evidence="1">
    <name type="scientific">Rhizophora mucronata</name>
    <name type="common">Asiatic mangrove</name>
    <dbReference type="NCBI Taxonomy" id="61149"/>
    <lineage>
        <taxon>Eukaryota</taxon>
        <taxon>Viridiplantae</taxon>
        <taxon>Streptophyta</taxon>
        <taxon>Embryophyta</taxon>
        <taxon>Tracheophyta</taxon>
        <taxon>Spermatophyta</taxon>
        <taxon>Magnoliopsida</taxon>
        <taxon>eudicotyledons</taxon>
        <taxon>Gunneridae</taxon>
        <taxon>Pentapetalae</taxon>
        <taxon>rosids</taxon>
        <taxon>fabids</taxon>
        <taxon>Malpighiales</taxon>
        <taxon>Rhizophoraceae</taxon>
        <taxon>Rhizophora</taxon>
    </lineage>
</organism>
<sequence>MRGGRVRLHFSQPRRGPIILAIRRA</sequence>
<dbReference type="AlphaFoldDB" id="A0A2P2PXD9"/>
<accession>A0A2P2PXD9</accession>
<protein>
    <submittedName>
        <fullName evidence="1">Uncharacterized protein</fullName>
    </submittedName>
</protein>
<proteinExistence type="predicted"/>